<gene>
    <name evidence="2" type="ORF">AS156_06475</name>
</gene>
<evidence type="ECO:0000313" key="3">
    <source>
        <dbReference type="Proteomes" id="UP000057737"/>
    </source>
</evidence>
<dbReference type="RefSeq" id="WP_066507684.1">
    <property type="nucleotide sequence ID" value="NZ_LNCU01000070.1"/>
</dbReference>
<dbReference type="PANTHER" id="PTHR20974:SF0">
    <property type="entry name" value="UPF0585 PROTEIN CG18661"/>
    <property type="match status" value="1"/>
</dbReference>
<keyword evidence="1" id="KW-0472">Membrane</keyword>
<sequence length="226" mass="25194">MSFAIEERSTRLSDDKPNIDPYPLSPYVAWAGNRNKDAILKSFEELFPTKGDALELATGAGLHINYLAPHFPNVRFQPSDYNQDVFETIKSKRLEGDNNNISDPILIDLTVSSTWPNADEQLYDVIFVINIFHVASLSIAAGIAALGAKLLKPSGFIAIYGPFKLDGKYTSPSNEAFDREIRAAGVPEWGLKDVRDIERETRRHGLALKRQLDLPASNFILLFGRS</sequence>
<dbReference type="Proteomes" id="UP000057737">
    <property type="component" value="Unassembled WGS sequence"/>
</dbReference>
<dbReference type="Pfam" id="PF06080">
    <property type="entry name" value="DUF938"/>
    <property type="match status" value="1"/>
</dbReference>
<comment type="caution">
    <text evidence="2">The sequence shown here is derived from an EMBL/GenBank/DDBJ whole genome shotgun (WGS) entry which is preliminary data.</text>
</comment>
<evidence type="ECO:0000256" key="1">
    <source>
        <dbReference type="SAM" id="Phobius"/>
    </source>
</evidence>
<evidence type="ECO:0000313" key="2">
    <source>
        <dbReference type="EMBL" id="KWV54627.1"/>
    </source>
</evidence>
<dbReference type="OrthoDB" id="5525831at2"/>
<keyword evidence="3" id="KW-1185">Reference proteome</keyword>
<dbReference type="SUPFAM" id="SSF53335">
    <property type="entry name" value="S-adenosyl-L-methionine-dependent methyltransferases"/>
    <property type="match status" value="1"/>
</dbReference>
<accession>A0A109JT05</accession>
<dbReference type="PANTHER" id="PTHR20974">
    <property type="entry name" value="UPF0585 PROTEIN CG18661"/>
    <property type="match status" value="1"/>
</dbReference>
<organism evidence="2 3">
    <name type="scientific">Bradyrhizobium macuxiense</name>
    <dbReference type="NCBI Taxonomy" id="1755647"/>
    <lineage>
        <taxon>Bacteria</taxon>
        <taxon>Pseudomonadati</taxon>
        <taxon>Pseudomonadota</taxon>
        <taxon>Alphaproteobacteria</taxon>
        <taxon>Hyphomicrobiales</taxon>
        <taxon>Nitrobacteraceae</taxon>
        <taxon>Bradyrhizobium</taxon>
    </lineage>
</organism>
<protein>
    <recommendedName>
        <fullName evidence="4">SAM-dependent methyltransferase</fullName>
    </recommendedName>
</protein>
<keyword evidence="1" id="KW-0812">Transmembrane</keyword>
<name>A0A109JT05_9BRAD</name>
<proteinExistence type="predicted"/>
<feature type="transmembrane region" description="Helical" evidence="1">
    <location>
        <begin position="125"/>
        <end position="146"/>
    </location>
</feature>
<keyword evidence="1" id="KW-1133">Transmembrane helix</keyword>
<evidence type="ECO:0008006" key="4">
    <source>
        <dbReference type="Google" id="ProtNLM"/>
    </source>
</evidence>
<reference evidence="2 3" key="1">
    <citation type="submission" date="2015-11" db="EMBL/GenBank/DDBJ databases">
        <title>Draft Genome Sequence of the Strain BR 10303 (Bradyrhizobium sp.) isolated from nodules of Centrolobium paraense.</title>
        <authorList>
            <person name="Zelli J.E."/>
            <person name="Simoes-Araujo J.L."/>
            <person name="Barauna A.C."/>
            <person name="Silva K."/>
        </authorList>
    </citation>
    <scope>NUCLEOTIDE SEQUENCE [LARGE SCALE GENOMIC DNA]</scope>
    <source>
        <strain evidence="2 3">BR 10303</strain>
    </source>
</reference>
<dbReference type="InterPro" id="IPR010342">
    <property type="entry name" value="DUF938"/>
</dbReference>
<dbReference type="InterPro" id="IPR029063">
    <property type="entry name" value="SAM-dependent_MTases_sf"/>
</dbReference>
<dbReference type="EMBL" id="LNCU01000070">
    <property type="protein sequence ID" value="KWV54627.1"/>
    <property type="molecule type" value="Genomic_DNA"/>
</dbReference>
<dbReference type="AlphaFoldDB" id="A0A109JT05"/>
<dbReference type="Gene3D" id="3.40.50.150">
    <property type="entry name" value="Vaccinia Virus protein VP39"/>
    <property type="match status" value="1"/>
</dbReference>